<feature type="chain" id="PRO_5046015759" description="Secreted protein" evidence="2">
    <location>
        <begin position="22"/>
        <end position="149"/>
    </location>
</feature>
<feature type="compositionally biased region" description="Basic and acidic residues" evidence="1">
    <location>
        <begin position="35"/>
        <end position="46"/>
    </location>
</feature>
<evidence type="ECO:0000313" key="3">
    <source>
        <dbReference type="EMBL" id="WCT74870.1"/>
    </source>
</evidence>
<dbReference type="RefSeq" id="WP_273690276.1">
    <property type="nucleotide sequence ID" value="NZ_CP117411.1"/>
</dbReference>
<protein>
    <recommendedName>
        <fullName evidence="5">Secreted protein</fullName>
    </recommendedName>
</protein>
<feature type="compositionally biased region" description="Low complexity" evidence="1">
    <location>
        <begin position="22"/>
        <end position="32"/>
    </location>
</feature>
<gene>
    <name evidence="3" type="ORF">PQ455_06525</name>
</gene>
<proteinExistence type="predicted"/>
<keyword evidence="2" id="KW-0732">Signal</keyword>
<accession>A0ABY7TNQ9</accession>
<feature type="signal peptide" evidence="2">
    <location>
        <begin position="1"/>
        <end position="21"/>
    </location>
</feature>
<organism evidence="3 4">
    <name type="scientific">Sphingomonas naphthae</name>
    <dbReference type="NCBI Taxonomy" id="1813468"/>
    <lineage>
        <taxon>Bacteria</taxon>
        <taxon>Pseudomonadati</taxon>
        <taxon>Pseudomonadota</taxon>
        <taxon>Alphaproteobacteria</taxon>
        <taxon>Sphingomonadales</taxon>
        <taxon>Sphingomonadaceae</taxon>
        <taxon>Sphingomonas</taxon>
    </lineage>
</organism>
<evidence type="ECO:0000313" key="4">
    <source>
        <dbReference type="Proteomes" id="UP001220395"/>
    </source>
</evidence>
<reference evidence="3 4" key="1">
    <citation type="submission" date="2023-02" db="EMBL/GenBank/DDBJ databases">
        <title>Genome sequence of Sphingomonas naphthae.</title>
        <authorList>
            <person name="Kim S."/>
            <person name="Heo J."/>
            <person name="Kwon S.-W."/>
        </authorList>
    </citation>
    <scope>NUCLEOTIDE SEQUENCE [LARGE SCALE GENOMIC DNA]</scope>
    <source>
        <strain evidence="3 4">KACC 18716</strain>
    </source>
</reference>
<sequence>MRAPMMIAALLASATALPASAQTLPTAPASPTRELPYDRGYDKPSPRTDAINAQEGPVTDTLNAQAGAAATATASADIDAKAVYEADREAYWRALMAHDRSVLRTDERYARQQNAYADAMVAWRMQDAACKRGNQRACKAPTPTPEQFY</sequence>
<dbReference type="Proteomes" id="UP001220395">
    <property type="component" value="Chromosome"/>
</dbReference>
<evidence type="ECO:0000256" key="1">
    <source>
        <dbReference type="SAM" id="MobiDB-lite"/>
    </source>
</evidence>
<keyword evidence="4" id="KW-1185">Reference proteome</keyword>
<dbReference type="EMBL" id="CP117411">
    <property type="protein sequence ID" value="WCT74870.1"/>
    <property type="molecule type" value="Genomic_DNA"/>
</dbReference>
<evidence type="ECO:0000256" key="2">
    <source>
        <dbReference type="SAM" id="SignalP"/>
    </source>
</evidence>
<name>A0ABY7TNQ9_9SPHN</name>
<evidence type="ECO:0008006" key="5">
    <source>
        <dbReference type="Google" id="ProtNLM"/>
    </source>
</evidence>
<feature type="region of interest" description="Disordered" evidence="1">
    <location>
        <begin position="22"/>
        <end position="58"/>
    </location>
</feature>